<feature type="compositionally biased region" description="Polar residues" evidence="1">
    <location>
        <begin position="698"/>
        <end position="707"/>
    </location>
</feature>
<feature type="compositionally biased region" description="Low complexity" evidence="1">
    <location>
        <begin position="588"/>
        <end position="603"/>
    </location>
</feature>
<evidence type="ECO:0000256" key="1">
    <source>
        <dbReference type="SAM" id="MobiDB-lite"/>
    </source>
</evidence>
<feature type="compositionally biased region" description="Low complexity" evidence="1">
    <location>
        <begin position="1018"/>
        <end position="1029"/>
    </location>
</feature>
<reference evidence="2 3" key="1">
    <citation type="journal article" date="2020" name="ISME J.">
        <title>Uncovering the hidden diversity of litter-decomposition mechanisms in mushroom-forming fungi.</title>
        <authorList>
            <person name="Floudas D."/>
            <person name="Bentzer J."/>
            <person name="Ahren D."/>
            <person name="Johansson T."/>
            <person name="Persson P."/>
            <person name="Tunlid A."/>
        </authorList>
    </citation>
    <scope>NUCLEOTIDE SEQUENCE [LARGE SCALE GENOMIC DNA]</scope>
    <source>
        <strain evidence="2 3">CBS 146.42</strain>
    </source>
</reference>
<feature type="compositionally biased region" description="Low complexity" evidence="1">
    <location>
        <begin position="193"/>
        <end position="207"/>
    </location>
</feature>
<sequence>MSLPQPESPTLDQTEEEQAAIKALVDKYAKSNLHDAQEDPAKDGQKNPSEPRPMRVYTREQLLDLYRSPLVQLPPHMPELKQWFGDNEIALSKKESDLNSSGRGRFRRDPDDGDVSSRPPFRSALSQPSQMGNFKHQSLRSGDRDRERDGDKDREIRDKEGLRHLSEKYDRDRFGMLPASTRGKERESAPHLSASSSSRTSSQNQSSVANRRTEGRESQKKRPGENGDDWRRSVFILSLFIYTADKPSDDPSRNSRDDRDDRERARSRARESSRPRRSPSRSRRERDDGRDRPSRSDRDRDEHKREEYRRERDADRNQDGDSRHWRDDGKRDERMATRRTERDRDLRPRERGDHWEPSNDRRWAASDERDGRDKRTSGRDKKASGNRDELRDREDRREREREKEKEPAWMETYVPTSTSGILGGKSADGELDGIQAWKKGLKEKELQEKNIEISLEPDVAAGQDMEEKGLDEIQLFKLLMKREEEKKNSDGNPSSGPDVSAETKLPAISTAPLVEPHQISTLAQPRPSSTANPDSPGIISPPRDAAFKPPPPTITDGSPSISFSEKSVEYNPPAGSRLLALGRTSAKSPVHPLSGPSSGPPNGLAIETMVKPGTPRSQGFSPFEEQQTRLSEEHGQPGMSNQFDLGQRPSEKQHNSMVPANIYDDNNGQAQAGNKGSRFAKFFDSKAKESAPPGLKPQTPTGFLSSSPNPPLRQDQAMYGGGPPPSQERTMEDLFAMLNNSSQAQRASLLNHPTPHHPLNNGLLLNQAHVMGNLPSQPQHLQPNSRLDSLYDSRLDDRFVPDGMVPGLRTAPPRSRDNVGLYQEMPDEALQFHLQRLQQQQRGPEPFSGLNPQMFNPQGSRNMGLPLQQGQFRGGPSPGVHPHNQLTGLQQQRLPPGLANLGGRPPHDPAHIPGLQGHPNGPLHANLLPNVAPSQQQQFNNFAVNNLNFNNPQLRAVPSLHQLQNTGPHPGLGHMGLGNNMDLRSQNPNQILGIGGPSLPGPRGGNPMFNPQQSSHIQGPPLGGRQQPGHLPPHVPPHHMPPHYQQGVNGPNSGHTNELIALLMGGAPRE</sequence>
<name>A0A8H5G0K1_9AGAR</name>
<feature type="compositionally biased region" description="Polar residues" evidence="1">
    <location>
        <begin position="518"/>
        <end position="533"/>
    </location>
</feature>
<feature type="compositionally biased region" description="Polar residues" evidence="1">
    <location>
        <begin position="615"/>
        <end position="625"/>
    </location>
</feature>
<feature type="compositionally biased region" description="Basic and acidic residues" evidence="1">
    <location>
        <begin position="211"/>
        <end position="230"/>
    </location>
</feature>
<feature type="compositionally biased region" description="Polar residues" evidence="1">
    <location>
        <begin position="124"/>
        <end position="136"/>
    </location>
</feature>
<feature type="region of interest" description="Disordered" evidence="1">
    <location>
        <begin position="93"/>
        <end position="230"/>
    </location>
</feature>
<feature type="compositionally biased region" description="Basic and acidic residues" evidence="1">
    <location>
        <begin position="246"/>
        <end position="274"/>
    </location>
</feature>
<feature type="region of interest" description="Disordered" evidence="1">
    <location>
        <begin position="1000"/>
        <end position="1039"/>
    </location>
</feature>
<feature type="compositionally biased region" description="Basic and acidic residues" evidence="1">
    <location>
        <begin position="141"/>
        <end position="174"/>
    </location>
</feature>
<dbReference type="Proteomes" id="UP000559027">
    <property type="component" value="Unassembled WGS sequence"/>
</dbReference>
<evidence type="ECO:0000313" key="3">
    <source>
        <dbReference type="Proteomes" id="UP000559027"/>
    </source>
</evidence>
<evidence type="ECO:0000313" key="2">
    <source>
        <dbReference type="EMBL" id="KAF5355692.1"/>
    </source>
</evidence>
<organism evidence="2 3">
    <name type="scientific">Leucocoprinus leucothites</name>
    <dbReference type="NCBI Taxonomy" id="201217"/>
    <lineage>
        <taxon>Eukaryota</taxon>
        <taxon>Fungi</taxon>
        <taxon>Dikarya</taxon>
        <taxon>Basidiomycota</taxon>
        <taxon>Agaricomycotina</taxon>
        <taxon>Agaricomycetes</taxon>
        <taxon>Agaricomycetidae</taxon>
        <taxon>Agaricales</taxon>
        <taxon>Agaricineae</taxon>
        <taxon>Agaricaceae</taxon>
        <taxon>Leucocoprinus</taxon>
    </lineage>
</organism>
<feature type="compositionally biased region" description="Basic and acidic residues" evidence="1">
    <location>
        <begin position="626"/>
        <end position="635"/>
    </location>
</feature>
<feature type="compositionally biased region" description="Basic and acidic residues" evidence="1">
    <location>
        <begin position="282"/>
        <end position="408"/>
    </location>
</feature>
<feature type="compositionally biased region" description="Basic and acidic residues" evidence="1">
    <location>
        <begin position="26"/>
        <end position="45"/>
    </location>
</feature>
<dbReference type="EMBL" id="JAACJO010000007">
    <property type="protein sequence ID" value="KAF5355692.1"/>
    <property type="molecule type" value="Genomic_DNA"/>
</dbReference>
<feature type="compositionally biased region" description="Polar residues" evidence="1">
    <location>
        <begin position="555"/>
        <end position="565"/>
    </location>
</feature>
<accession>A0A8H5G0K1</accession>
<dbReference type="AlphaFoldDB" id="A0A8H5G0K1"/>
<proteinExistence type="predicted"/>
<gene>
    <name evidence="2" type="ORF">D9756_003913</name>
</gene>
<feature type="region of interest" description="Disordered" evidence="1">
    <location>
        <begin position="26"/>
        <end position="60"/>
    </location>
</feature>
<protein>
    <submittedName>
        <fullName evidence="2">Uncharacterized protein</fullName>
    </submittedName>
</protein>
<comment type="caution">
    <text evidence="2">The sequence shown here is derived from an EMBL/GenBank/DDBJ whole genome shotgun (WGS) entry which is preliminary data.</text>
</comment>
<keyword evidence="3" id="KW-1185">Reference proteome</keyword>
<feature type="region of interest" description="Disordered" evidence="1">
    <location>
        <begin position="481"/>
        <end position="729"/>
    </location>
</feature>
<feature type="compositionally biased region" description="Polar residues" evidence="1">
    <location>
        <begin position="664"/>
        <end position="674"/>
    </location>
</feature>
<feature type="region of interest" description="Disordered" evidence="1">
    <location>
        <begin position="242"/>
        <end position="427"/>
    </location>
</feature>
<dbReference type="OrthoDB" id="2504266at2759"/>